<dbReference type="PANTHER" id="PTHR43395:SF1">
    <property type="entry name" value="CHEMOTAXIS PROTEIN CHEA"/>
    <property type="match status" value="1"/>
</dbReference>
<feature type="compositionally biased region" description="Low complexity" evidence="9">
    <location>
        <begin position="132"/>
        <end position="141"/>
    </location>
</feature>
<dbReference type="PRINTS" id="PR00344">
    <property type="entry name" value="BCTRLSENSOR"/>
</dbReference>
<keyword evidence="3 8" id="KW-0597">Phosphoprotein</keyword>
<evidence type="ECO:0000256" key="4">
    <source>
        <dbReference type="ARBA" id="ARBA00022679"/>
    </source>
</evidence>
<dbReference type="PANTHER" id="PTHR43395">
    <property type="entry name" value="SENSOR HISTIDINE KINASE CHEA"/>
    <property type="match status" value="1"/>
</dbReference>
<dbReference type="PROSITE" id="PS50109">
    <property type="entry name" value="HIS_KIN"/>
    <property type="match status" value="1"/>
</dbReference>
<dbReference type="Gene3D" id="1.20.120.160">
    <property type="entry name" value="HPT domain"/>
    <property type="match status" value="1"/>
</dbReference>
<dbReference type="Pfam" id="PF01627">
    <property type="entry name" value="Hpt"/>
    <property type="match status" value="1"/>
</dbReference>
<evidence type="ECO:0000259" key="13">
    <source>
        <dbReference type="PROSITE" id="PS50894"/>
    </source>
</evidence>
<dbReference type="Gene3D" id="3.30.565.10">
    <property type="entry name" value="Histidine kinase-like ATPase, C-terminal domain"/>
    <property type="match status" value="1"/>
</dbReference>
<dbReference type="Proteomes" id="UP000584642">
    <property type="component" value="Unassembled WGS sequence"/>
</dbReference>
<dbReference type="PROSITE" id="PS50851">
    <property type="entry name" value="CHEW"/>
    <property type="match status" value="1"/>
</dbReference>
<dbReference type="EMBL" id="JABFDB010000028">
    <property type="protein sequence ID" value="NYZ23582.1"/>
    <property type="molecule type" value="Genomic_DNA"/>
</dbReference>
<evidence type="ECO:0000256" key="6">
    <source>
        <dbReference type="ARBA" id="ARBA00023012"/>
    </source>
</evidence>
<comment type="catalytic activity">
    <reaction evidence="1">
        <text>ATP + protein L-histidine = ADP + protein N-phospho-L-histidine.</text>
        <dbReference type="EC" id="2.7.13.3"/>
    </reaction>
</comment>
<dbReference type="InterPro" id="IPR005467">
    <property type="entry name" value="His_kinase_dom"/>
</dbReference>
<feature type="domain" description="Response regulatory" evidence="11">
    <location>
        <begin position="628"/>
        <end position="744"/>
    </location>
</feature>
<proteinExistence type="predicted"/>
<dbReference type="EC" id="2.7.13.3" evidence="2"/>
<feature type="domain" description="HPt" evidence="13">
    <location>
        <begin position="1"/>
        <end position="106"/>
    </location>
</feature>
<evidence type="ECO:0000256" key="9">
    <source>
        <dbReference type="SAM" id="MobiDB-lite"/>
    </source>
</evidence>
<dbReference type="Pfam" id="PF02518">
    <property type="entry name" value="HATPase_c"/>
    <property type="match status" value="1"/>
</dbReference>
<dbReference type="InterPro" id="IPR036061">
    <property type="entry name" value="CheW-like_dom_sf"/>
</dbReference>
<dbReference type="SMART" id="SM00387">
    <property type="entry name" value="HATPase_c"/>
    <property type="match status" value="1"/>
</dbReference>
<dbReference type="Pfam" id="PF01584">
    <property type="entry name" value="CheW"/>
    <property type="match status" value="1"/>
</dbReference>
<dbReference type="Gene3D" id="2.30.30.40">
    <property type="entry name" value="SH3 Domains"/>
    <property type="match status" value="1"/>
</dbReference>
<feature type="domain" description="Histidine kinase" evidence="10">
    <location>
        <begin position="241"/>
        <end position="472"/>
    </location>
</feature>
<dbReference type="InterPro" id="IPR036890">
    <property type="entry name" value="HATPase_C_sf"/>
</dbReference>
<dbReference type="InterPro" id="IPR036641">
    <property type="entry name" value="HPT_dom_sf"/>
</dbReference>
<dbReference type="SUPFAM" id="SSF47226">
    <property type="entry name" value="Histidine-containing phosphotransfer domain, HPT domain"/>
    <property type="match status" value="1"/>
</dbReference>
<reference evidence="14 15" key="1">
    <citation type="submission" date="2020-05" db="EMBL/GenBank/DDBJ databases">
        <title>Azospirillum oleiclasticum sp. nov, a nitrogen-fixing and heavy crude oil-emulsifying bacterium isolated from the crude oil of Yumen Oilfield.</title>
        <authorList>
            <person name="Wu D."/>
            <person name="Cai M."/>
            <person name="Zhang X."/>
        </authorList>
    </citation>
    <scope>NUCLEOTIDE SEQUENCE [LARGE SCALE GENOMIC DNA]</scope>
    <source>
        <strain evidence="14 15">ROY-1-1-2</strain>
    </source>
</reference>
<evidence type="ECO:0000313" key="15">
    <source>
        <dbReference type="Proteomes" id="UP000584642"/>
    </source>
</evidence>
<dbReference type="InterPro" id="IPR002545">
    <property type="entry name" value="CheW-lke_dom"/>
</dbReference>
<evidence type="ECO:0000259" key="10">
    <source>
        <dbReference type="PROSITE" id="PS50109"/>
    </source>
</evidence>
<accession>A0ABX2TGV6</accession>
<dbReference type="SMART" id="SM00073">
    <property type="entry name" value="HPT"/>
    <property type="match status" value="1"/>
</dbReference>
<protein>
    <recommendedName>
        <fullName evidence="2">histidine kinase</fullName>
        <ecNumber evidence="2">2.7.13.3</ecNumber>
    </recommendedName>
</protein>
<evidence type="ECO:0000256" key="3">
    <source>
        <dbReference type="ARBA" id="ARBA00022553"/>
    </source>
</evidence>
<evidence type="ECO:0000256" key="8">
    <source>
        <dbReference type="PROSITE-ProRule" id="PRU00169"/>
    </source>
</evidence>
<dbReference type="SUPFAM" id="SSF52172">
    <property type="entry name" value="CheY-like"/>
    <property type="match status" value="1"/>
</dbReference>
<name>A0ABX2TGV6_9PROT</name>
<keyword evidence="5" id="KW-0418">Kinase</keyword>
<feature type="modified residue" description="Phosphohistidine" evidence="7">
    <location>
        <position position="49"/>
    </location>
</feature>
<dbReference type="InterPro" id="IPR001789">
    <property type="entry name" value="Sig_transdc_resp-reg_receiver"/>
</dbReference>
<evidence type="ECO:0000256" key="1">
    <source>
        <dbReference type="ARBA" id="ARBA00000085"/>
    </source>
</evidence>
<keyword evidence="4" id="KW-0808">Transferase</keyword>
<evidence type="ECO:0000313" key="14">
    <source>
        <dbReference type="EMBL" id="NYZ23582.1"/>
    </source>
</evidence>
<evidence type="ECO:0000256" key="7">
    <source>
        <dbReference type="PROSITE-ProRule" id="PRU00110"/>
    </source>
</evidence>
<dbReference type="RefSeq" id="WP_180285355.1">
    <property type="nucleotide sequence ID" value="NZ_JABFDB010000028.1"/>
</dbReference>
<evidence type="ECO:0000259" key="12">
    <source>
        <dbReference type="PROSITE" id="PS50851"/>
    </source>
</evidence>
<dbReference type="InterPro" id="IPR004358">
    <property type="entry name" value="Sig_transdc_His_kin-like_C"/>
</dbReference>
<dbReference type="InterPro" id="IPR011006">
    <property type="entry name" value="CheY-like_superfamily"/>
</dbReference>
<dbReference type="Pfam" id="PF00072">
    <property type="entry name" value="Response_reg"/>
    <property type="match status" value="1"/>
</dbReference>
<dbReference type="CDD" id="cd00088">
    <property type="entry name" value="HPT"/>
    <property type="match status" value="1"/>
</dbReference>
<evidence type="ECO:0000256" key="5">
    <source>
        <dbReference type="ARBA" id="ARBA00022777"/>
    </source>
</evidence>
<dbReference type="SMART" id="SM00260">
    <property type="entry name" value="CheW"/>
    <property type="match status" value="1"/>
</dbReference>
<dbReference type="PROSITE" id="PS50894">
    <property type="entry name" value="HPT"/>
    <property type="match status" value="1"/>
</dbReference>
<dbReference type="Gene3D" id="3.40.50.2300">
    <property type="match status" value="1"/>
</dbReference>
<dbReference type="SUPFAM" id="SSF50341">
    <property type="entry name" value="CheW-like"/>
    <property type="match status" value="1"/>
</dbReference>
<dbReference type="PROSITE" id="PS50110">
    <property type="entry name" value="RESPONSE_REGULATORY"/>
    <property type="match status" value="1"/>
</dbReference>
<keyword evidence="15" id="KW-1185">Reference proteome</keyword>
<evidence type="ECO:0000256" key="2">
    <source>
        <dbReference type="ARBA" id="ARBA00012438"/>
    </source>
</evidence>
<feature type="region of interest" description="Disordered" evidence="9">
    <location>
        <begin position="132"/>
        <end position="170"/>
    </location>
</feature>
<comment type="caution">
    <text evidence="14">The sequence shown here is derived from an EMBL/GenBank/DDBJ whole genome shotgun (WGS) entry which is preliminary data.</text>
</comment>
<dbReference type="InterPro" id="IPR003594">
    <property type="entry name" value="HATPase_dom"/>
</dbReference>
<feature type="domain" description="CheW-like" evidence="12">
    <location>
        <begin position="474"/>
        <end position="611"/>
    </location>
</feature>
<dbReference type="InterPro" id="IPR008207">
    <property type="entry name" value="Sig_transdc_His_kin_Hpt_dom"/>
</dbReference>
<feature type="compositionally biased region" description="Pro residues" evidence="9">
    <location>
        <begin position="161"/>
        <end position="170"/>
    </location>
</feature>
<keyword evidence="6" id="KW-0902">Two-component regulatory system</keyword>
<dbReference type="SUPFAM" id="SSF55874">
    <property type="entry name" value="ATPase domain of HSP90 chaperone/DNA topoisomerase II/histidine kinase"/>
    <property type="match status" value="1"/>
</dbReference>
<gene>
    <name evidence="14" type="ORF">HND93_28115</name>
</gene>
<sequence>MNDLRERLLQAFRIEHRDYIEGIGAFLDAAEREGTVAARALDEMFRQAHSLKGAARAVGLPAVETVAHRVETLFDRIRTVGGALDAAAVALVRRALDAVEDEVASLDGSAPPPDTAPLLAALDAHLGEAAPVPARPAEAPASNDAPDIAPVALPDTAPAGPAAPEPVAPPQPLAETMRVEVARFDRIMETAGELVAGQHQRDEAVRALADLGRQIGELRAGWGKLRRGLRARDGAGGELDPLLDQIEQRLRGVARLQRSVHGQERRAARTARQLGEDLQRELGDARMVPVEVAFGTVRPMVRALAADLGVPVEVQATGLELRADRLVLQRLKDPVLHLLRNAVGHGIEPAAERAARGKPPAGAVSLAFAVDQGRLTVTVTDDGRGIDAARLRSAARRLRLAGDEVEAMGDTELLQLVFRPGFTTREEVSDLSGRGMGLSVVWEAATRLGGAVSVRSRAGAGTEFRLSVPVTAMAQALLLVRAGDQLYGIPAGGIERLHRAGPADIGTVEGRLVLRIGDRPVPLASLAGALGAGDGEIQMGGQRSVPVVVVGGEERLLAVACDELLGLRQGLVRDLGHPLPPSGLVSGGVLLEDGAMALVINPFVLAGGAGAGSGLELVERRPEPTTPAILVVDDSLTTRTLEKSILEAHGFEVHLAVNGMQALRHLRAERIDLVIADVQMPELDGFGLLASMKEDPALADIPVILVTSLEKREDRARGLALGADAYIVKRKFDQAELLSTIGQLL</sequence>
<dbReference type="InterPro" id="IPR051315">
    <property type="entry name" value="Bact_Chemotaxis_CheA"/>
</dbReference>
<dbReference type="SMART" id="SM00448">
    <property type="entry name" value="REC"/>
    <property type="match status" value="1"/>
</dbReference>
<evidence type="ECO:0000259" key="11">
    <source>
        <dbReference type="PROSITE" id="PS50110"/>
    </source>
</evidence>
<organism evidence="14 15">
    <name type="scientific">Azospirillum oleiclasticum</name>
    <dbReference type="NCBI Taxonomy" id="2735135"/>
    <lineage>
        <taxon>Bacteria</taxon>
        <taxon>Pseudomonadati</taxon>
        <taxon>Pseudomonadota</taxon>
        <taxon>Alphaproteobacteria</taxon>
        <taxon>Rhodospirillales</taxon>
        <taxon>Azospirillaceae</taxon>
        <taxon>Azospirillum</taxon>
    </lineage>
</organism>
<feature type="modified residue" description="4-aspartylphosphate" evidence="8">
    <location>
        <position position="677"/>
    </location>
</feature>